<keyword evidence="6" id="KW-1185">Reference proteome</keyword>
<comment type="caution">
    <text evidence="5">The sequence shown here is derived from an EMBL/GenBank/DDBJ whole genome shotgun (WGS) entry which is preliminary data.</text>
</comment>
<feature type="binding site" evidence="3">
    <location>
        <position position="462"/>
    </location>
    <ligand>
        <name>FAD</name>
        <dbReference type="ChEBI" id="CHEBI:57692"/>
    </ligand>
</feature>
<dbReference type="Proteomes" id="UP000248066">
    <property type="component" value="Unassembled WGS sequence"/>
</dbReference>
<protein>
    <submittedName>
        <fullName evidence="5">Amine oxidase</fullName>
    </submittedName>
</protein>
<dbReference type="InterPro" id="IPR002937">
    <property type="entry name" value="Amino_oxidase"/>
</dbReference>
<evidence type="ECO:0000256" key="1">
    <source>
        <dbReference type="ARBA" id="ARBA00001974"/>
    </source>
</evidence>
<gene>
    <name evidence="5" type="ORF">CR205_03060</name>
</gene>
<organism evidence="5 6">
    <name type="scientific">Alteribacter lacisalsi</name>
    <dbReference type="NCBI Taxonomy" id="2045244"/>
    <lineage>
        <taxon>Bacteria</taxon>
        <taxon>Bacillati</taxon>
        <taxon>Bacillota</taxon>
        <taxon>Bacilli</taxon>
        <taxon>Bacillales</taxon>
        <taxon>Bacillaceae</taxon>
        <taxon>Alteribacter</taxon>
    </lineage>
</organism>
<dbReference type="InterPro" id="IPR001613">
    <property type="entry name" value="Flavin_amine_oxidase"/>
</dbReference>
<feature type="binding site" evidence="3">
    <location>
        <position position="265"/>
    </location>
    <ligand>
        <name>FAD</name>
        <dbReference type="ChEBI" id="CHEBI:57692"/>
    </ligand>
</feature>
<dbReference type="PANTHER" id="PTHR10742:SF342">
    <property type="entry name" value="AMINE OXIDASE"/>
    <property type="match status" value="1"/>
</dbReference>
<feature type="domain" description="Amine oxidase" evidence="4">
    <location>
        <begin position="38"/>
        <end position="485"/>
    </location>
</feature>
<evidence type="ECO:0000313" key="5">
    <source>
        <dbReference type="EMBL" id="PYZ97589.1"/>
    </source>
</evidence>
<dbReference type="PRINTS" id="PR00757">
    <property type="entry name" value="AMINEOXDASEF"/>
</dbReference>
<dbReference type="GO" id="GO:0001716">
    <property type="term" value="F:L-amino-acid oxidase activity"/>
    <property type="evidence" value="ECO:0007669"/>
    <property type="project" value="TreeGrafter"/>
</dbReference>
<evidence type="ECO:0000256" key="2">
    <source>
        <dbReference type="ARBA" id="ARBA00023002"/>
    </source>
</evidence>
<dbReference type="Gene3D" id="1.20.1440.240">
    <property type="match status" value="1"/>
</dbReference>
<comment type="cofactor">
    <cofactor evidence="1">
        <name>FAD</name>
        <dbReference type="ChEBI" id="CHEBI:57692"/>
    </cofactor>
</comment>
<dbReference type="InterPro" id="IPR036188">
    <property type="entry name" value="FAD/NAD-bd_sf"/>
</dbReference>
<dbReference type="GO" id="GO:0009063">
    <property type="term" value="P:amino acid catabolic process"/>
    <property type="evidence" value="ECO:0007669"/>
    <property type="project" value="TreeGrafter"/>
</dbReference>
<dbReference type="OrthoDB" id="25353at2"/>
<reference evidence="5 6" key="1">
    <citation type="submission" date="2017-10" db="EMBL/GenBank/DDBJ databases">
        <title>Bacillus sp. nov., a halophilic bacterium isolated from a Yangshapao Lake.</title>
        <authorList>
            <person name="Wang H."/>
        </authorList>
    </citation>
    <scope>NUCLEOTIDE SEQUENCE [LARGE SCALE GENOMIC DNA]</scope>
    <source>
        <strain evidence="5 6">YSP-3</strain>
    </source>
</reference>
<dbReference type="RefSeq" id="WP_110516816.1">
    <property type="nucleotide sequence ID" value="NZ_PDOF01000001.1"/>
</dbReference>
<evidence type="ECO:0000259" key="4">
    <source>
        <dbReference type="Pfam" id="PF01593"/>
    </source>
</evidence>
<dbReference type="AlphaFoldDB" id="A0A2W0HL48"/>
<feature type="binding site" evidence="3">
    <location>
        <position position="86"/>
    </location>
    <ligand>
        <name>substrate</name>
    </ligand>
</feature>
<dbReference type="SUPFAM" id="SSF54373">
    <property type="entry name" value="FAD-linked reductases, C-terminal domain"/>
    <property type="match status" value="1"/>
</dbReference>
<sequence length="490" mass="55079">MERVEGIQTAPEEYIAFIEGSLPAPEEAKRVLILGAGLAGLTAGKLLKDAGHDVTILEGSDRVGGRVYTIREPFTEGNYFEAGPMRIPDYHELTLALINQFGLETNEFINTTDNDLYYVNNRLVRRFQYEDDPDILGFPVSEDESGETAAELLKSALNAFYRLYENSTDEEREELVRGFEQYSMESFLRNNPVGRSLSGDAVRKIQVMLGIEGFPELSFIDIFRNIISTIFGENTNFLEITGGNDQLPKAFLEYLADNVIFDRKVTSVINGPQQVVVQTEDREGRIYTYEGDVVITTIPFSAFQFVRVTPFNSLSYEKRKAIQTIHYVSSVKVGLEFSEKFWERDGMRGGSLTTDLPIQFTHYPSSRIGEPGPGVVQASYTWGDNARLWESLTDEQRIRFALDFLASIHGEYVRDLYLGGASYSWAQNPFAAGCFTLYAPNQAADYPEIIRRPEGRMHFAGEHSSDLHGWVEGAVESGVRAALEVNEAKE</sequence>
<dbReference type="InterPro" id="IPR050281">
    <property type="entry name" value="Flavin_monoamine_oxidase"/>
</dbReference>
<name>A0A2W0HL48_9BACI</name>
<feature type="binding site" evidence="3">
    <location>
        <begin position="83"/>
        <end position="86"/>
    </location>
    <ligand>
        <name>FAD</name>
        <dbReference type="ChEBI" id="CHEBI:57692"/>
    </ligand>
</feature>
<accession>A0A2W0HL48</accession>
<keyword evidence="2" id="KW-0560">Oxidoreductase</keyword>
<dbReference type="Pfam" id="PF01593">
    <property type="entry name" value="Amino_oxidase"/>
    <property type="match status" value="1"/>
</dbReference>
<proteinExistence type="predicted"/>
<dbReference type="SUPFAM" id="SSF51905">
    <property type="entry name" value="FAD/NAD(P)-binding domain"/>
    <property type="match status" value="1"/>
</dbReference>
<dbReference type="Gene3D" id="3.50.50.60">
    <property type="entry name" value="FAD/NAD(P)-binding domain"/>
    <property type="match status" value="1"/>
</dbReference>
<dbReference type="PANTHER" id="PTHR10742">
    <property type="entry name" value="FLAVIN MONOAMINE OXIDASE"/>
    <property type="match status" value="1"/>
</dbReference>
<dbReference type="Gene3D" id="3.90.660.10">
    <property type="match status" value="1"/>
</dbReference>
<evidence type="ECO:0000313" key="6">
    <source>
        <dbReference type="Proteomes" id="UP000248066"/>
    </source>
</evidence>
<evidence type="ECO:0000256" key="3">
    <source>
        <dbReference type="PIRSR" id="PIRSR601613-1"/>
    </source>
</evidence>
<dbReference type="EMBL" id="PDOF01000001">
    <property type="protein sequence ID" value="PYZ97589.1"/>
    <property type="molecule type" value="Genomic_DNA"/>
</dbReference>